<dbReference type="OrthoDB" id="9806164at2"/>
<comment type="caution">
    <text evidence="7">The sequence shown here is derived from an EMBL/GenBank/DDBJ whole genome shotgun (WGS) entry which is preliminary data.</text>
</comment>
<accession>A0A0J6VTP1</accession>
<dbReference type="EC" id="2.1.1.-" evidence="6"/>
<evidence type="ECO:0000256" key="3">
    <source>
        <dbReference type="ARBA" id="ARBA00022603"/>
    </source>
</evidence>
<evidence type="ECO:0000256" key="1">
    <source>
        <dbReference type="ARBA" id="ARBA00003907"/>
    </source>
</evidence>
<protein>
    <recommendedName>
        <fullName evidence="6">S-adenosyl-L-methionine-dependent methyltransferase</fullName>
        <ecNumber evidence="6">2.1.1.-</ecNumber>
    </recommendedName>
</protein>
<gene>
    <name evidence="7" type="ORF">MCHUDSM44219_03661</name>
</gene>
<dbReference type="EMBL" id="JYNX01000056">
    <property type="protein sequence ID" value="KMO74400.1"/>
    <property type="molecule type" value="Genomic_DNA"/>
</dbReference>
<dbReference type="RefSeq" id="WP_048419616.1">
    <property type="nucleotide sequence ID" value="NZ_JYNX01000056.1"/>
</dbReference>
<dbReference type="InterPro" id="IPR011610">
    <property type="entry name" value="SAM_mthyl_Trfase_ML2640-like"/>
</dbReference>
<organism evidence="7 8">
    <name type="scientific">Mycolicibacterium chubuense</name>
    <name type="common">Mycobacterium chubuense</name>
    <dbReference type="NCBI Taxonomy" id="1800"/>
    <lineage>
        <taxon>Bacteria</taxon>
        <taxon>Bacillati</taxon>
        <taxon>Actinomycetota</taxon>
        <taxon>Actinomycetes</taxon>
        <taxon>Mycobacteriales</taxon>
        <taxon>Mycobacteriaceae</taxon>
        <taxon>Mycolicibacterium</taxon>
    </lineage>
</organism>
<name>A0A0J6VTP1_MYCCU</name>
<dbReference type="SUPFAM" id="SSF53335">
    <property type="entry name" value="S-adenosyl-L-methionine-dependent methyltransferases"/>
    <property type="match status" value="1"/>
</dbReference>
<evidence type="ECO:0000313" key="8">
    <source>
        <dbReference type="Proteomes" id="UP000036176"/>
    </source>
</evidence>
<dbReference type="NCBIfam" id="TIGR00027">
    <property type="entry name" value="mthyl_TIGR00027"/>
    <property type="match status" value="1"/>
</dbReference>
<dbReference type="Pfam" id="PF04072">
    <property type="entry name" value="LCM"/>
    <property type="match status" value="1"/>
</dbReference>
<comment type="similarity">
    <text evidence="2 6">Belongs to the UPF0677 family.</text>
</comment>
<dbReference type="GO" id="GO:0032259">
    <property type="term" value="P:methylation"/>
    <property type="evidence" value="ECO:0007669"/>
    <property type="project" value="UniProtKB-KW"/>
</dbReference>
<dbReference type="InterPro" id="IPR029063">
    <property type="entry name" value="SAM-dependent_MTases_sf"/>
</dbReference>
<dbReference type="Proteomes" id="UP000036176">
    <property type="component" value="Unassembled WGS sequence"/>
</dbReference>
<dbReference type="PANTHER" id="PTHR43619">
    <property type="entry name" value="S-ADENOSYL-L-METHIONINE-DEPENDENT METHYLTRANSFERASE YKTD-RELATED"/>
    <property type="match status" value="1"/>
</dbReference>
<keyword evidence="8" id="KW-1185">Reference proteome</keyword>
<reference evidence="7 8" key="1">
    <citation type="journal article" date="2015" name="Genome Biol. Evol.">
        <title>Characterization of Three Mycobacterium spp. with Potential Use in Bioremediation by Genome Sequencing and Comparative Genomics.</title>
        <authorList>
            <person name="Das S."/>
            <person name="Pettersson B.M."/>
            <person name="Behra P.R."/>
            <person name="Ramesh M."/>
            <person name="Dasgupta S."/>
            <person name="Bhattacharya A."/>
            <person name="Kirsebom L.A."/>
        </authorList>
    </citation>
    <scope>NUCLEOTIDE SEQUENCE [LARGE SCALE GENOMIC DNA]</scope>
    <source>
        <strain evidence="7 8">DSM 44219</strain>
    </source>
</reference>
<keyword evidence="3 6" id="KW-0489">Methyltransferase</keyword>
<dbReference type="PATRIC" id="fig|1800.3.peg.3688"/>
<dbReference type="AlphaFoldDB" id="A0A0J6VTP1"/>
<keyword evidence="4 7" id="KW-0808">Transferase</keyword>
<evidence type="ECO:0000256" key="2">
    <source>
        <dbReference type="ARBA" id="ARBA00008138"/>
    </source>
</evidence>
<sequence>MSRTDGDTWDLASSVGATATSVAASRAFASRGPRPLIDDPYADLLVEAVGVPHFVEVARGKTDIPEEMREHIAVRTRFFDDVLTDAADAGVRQVVILASGLDTRAYRLPWPAGTCVFELDQPSVIEFKTRVLADAGVTPTATRIAVGVDLRDDWPTALQDNGFDADAPTAWIAEGLLIYLPPEAQDRLLDHVSALSAPGSVLATEHMDPKALTGEWAKQLSALSRRHGSDIDLSSLFYTGPRTAAGDHLRELGWQVTVLPNTQAYAAHGFDPPTDSLIAMVGDSGYLSAHRE</sequence>
<dbReference type="GO" id="GO:0008168">
    <property type="term" value="F:methyltransferase activity"/>
    <property type="evidence" value="ECO:0007669"/>
    <property type="project" value="UniProtKB-UniRule"/>
</dbReference>
<dbReference type="PANTHER" id="PTHR43619:SF2">
    <property type="entry name" value="S-ADENOSYL-L-METHIONINE-DEPENDENT METHYLTRANSFERASES SUPERFAMILY PROTEIN"/>
    <property type="match status" value="1"/>
</dbReference>
<evidence type="ECO:0000256" key="5">
    <source>
        <dbReference type="ARBA" id="ARBA00022691"/>
    </source>
</evidence>
<proteinExistence type="inferred from homology"/>
<evidence type="ECO:0000256" key="4">
    <source>
        <dbReference type="ARBA" id="ARBA00022679"/>
    </source>
</evidence>
<keyword evidence="5 6" id="KW-0949">S-adenosyl-L-methionine</keyword>
<dbReference type="Gene3D" id="3.40.50.150">
    <property type="entry name" value="Vaccinia Virus protein VP39"/>
    <property type="match status" value="1"/>
</dbReference>
<evidence type="ECO:0000313" key="7">
    <source>
        <dbReference type="EMBL" id="KMO74400.1"/>
    </source>
</evidence>
<comment type="function">
    <text evidence="1 6">Exhibits S-adenosyl-L-methionine-dependent methyltransferase activity.</text>
</comment>
<dbReference type="InterPro" id="IPR007213">
    <property type="entry name" value="Ppm1/Ppm2/Tcmp"/>
</dbReference>
<evidence type="ECO:0000256" key="6">
    <source>
        <dbReference type="RuleBase" id="RU362030"/>
    </source>
</evidence>